<reference evidence="2 3" key="1">
    <citation type="submission" date="2015-09" db="EMBL/GenBank/DDBJ databases">
        <title>A metagenomics-based metabolic model of nitrate-dependent anaerobic oxidation of methane by Methanoperedens-like archaea.</title>
        <authorList>
            <person name="Arshad A."/>
            <person name="Speth D.R."/>
            <person name="De Graaf R.M."/>
            <person name="Op Den Camp H.J."/>
            <person name="Jetten M.S."/>
            <person name="Welte C.U."/>
        </authorList>
    </citation>
    <scope>NUCLEOTIDE SEQUENCE [LARGE SCALE GENOMIC DNA]</scope>
</reference>
<proteinExistence type="predicted"/>
<dbReference type="InterPro" id="IPR004942">
    <property type="entry name" value="Roadblock/LAMTOR2_dom"/>
</dbReference>
<dbReference type="SMART" id="SM00960">
    <property type="entry name" value="Robl_LC7"/>
    <property type="match status" value="1"/>
</dbReference>
<dbReference type="EMBL" id="LKCM01000095">
    <property type="protein sequence ID" value="KPQ44379.1"/>
    <property type="molecule type" value="Genomic_DNA"/>
</dbReference>
<evidence type="ECO:0000259" key="1">
    <source>
        <dbReference type="SMART" id="SM00960"/>
    </source>
</evidence>
<gene>
    <name evidence="2" type="ORF">MPEBLZ_01012</name>
</gene>
<dbReference type="AlphaFoldDB" id="A0A0P8E245"/>
<protein>
    <submittedName>
        <fullName evidence="2">Roadblock/LC7 domain protein</fullName>
    </submittedName>
</protein>
<comment type="caution">
    <text evidence="2">The sequence shown here is derived from an EMBL/GenBank/DDBJ whole genome shotgun (WGS) entry which is preliminary data.</text>
</comment>
<dbReference type="SUPFAM" id="SSF103196">
    <property type="entry name" value="Roadblock/LC7 domain"/>
    <property type="match status" value="1"/>
</dbReference>
<dbReference type="Gene3D" id="3.30.450.30">
    <property type="entry name" value="Dynein light chain 2a, cytoplasmic"/>
    <property type="match status" value="1"/>
</dbReference>
<evidence type="ECO:0000313" key="2">
    <source>
        <dbReference type="EMBL" id="KPQ44379.1"/>
    </source>
</evidence>
<dbReference type="Proteomes" id="UP000050360">
    <property type="component" value="Unassembled WGS sequence"/>
</dbReference>
<name>A0A0P8E245_9EURY</name>
<evidence type="ECO:0000313" key="3">
    <source>
        <dbReference type="Proteomes" id="UP000050360"/>
    </source>
</evidence>
<feature type="domain" description="Roadblock/LAMTOR2" evidence="1">
    <location>
        <begin position="8"/>
        <end position="97"/>
    </location>
</feature>
<accession>A0A0P8E245</accession>
<organism evidence="2 3">
    <name type="scientific">Candidatus Methanoperedens nitratireducens</name>
    <dbReference type="NCBI Taxonomy" id="1392998"/>
    <lineage>
        <taxon>Archaea</taxon>
        <taxon>Methanobacteriati</taxon>
        <taxon>Methanobacteriota</taxon>
        <taxon>Stenosarchaea group</taxon>
        <taxon>Methanomicrobia</taxon>
        <taxon>Methanosarcinales</taxon>
        <taxon>ANME-2 cluster</taxon>
        <taxon>Candidatus Methanoperedentaceae</taxon>
        <taxon>Candidatus Methanoperedens</taxon>
    </lineage>
</organism>
<dbReference type="Pfam" id="PF03259">
    <property type="entry name" value="Robl_LC7"/>
    <property type="match status" value="1"/>
</dbReference>
<sequence>MSDTIEMVDKLLADLKNVGGVIACAAASRDGLLIRAIMQKEQIVESLAAMSATILGAAETATTHVEMGIPTRVIVESDHGKLIVVGAGPKALLILLTSPDVGLGLILLELDKSAKKLKEILT</sequence>